<dbReference type="AlphaFoldDB" id="A0A5C5S3J3"/>
<dbReference type="Proteomes" id="UP000319375">
    <property type="component" value="Unassembled WGS sequence"/>
</dbReference>
<dbReference type="Pfam" id="PF10824">
    <property type="entry name" value="T7SS_ESX_EspC"/>
    <property type="match status" value="1"/>
</dbReference>
<dbReference type="InterPro" id="IPR022536">
    <property type="entry name" value="EspC"/>
</dbReference>
<dbReference type="EMBL" id="VIGX01000003">
    <property type="protein sequence ID" value="TWS29320.1"/>
    <property type="molecule type" value="Genomic_DNA"/>
</dbReference>
<comment type="caution">
    <text evidence="1">The sequence shown here is derived from an EMBL/GenBank/DDBJ whole genome shotgun (WGS) entry which is preliminary data.</text>
</comment>
<dbReference type="RefSeq" id="WP_146486357.1">
    <property type="nucleotide sequence ID" value="NZ_VIGX01000003.1"/>
</dbReference>
<accession>A0A5C5S3J3</accession>
<evidence type="ECO:0008006" key="3">
    <source>
        <dbReference type="Google" id="ProtNLM"/>
    </source>
</evidence>
<protein>
    <recommendedName>
        <fullName evidence="3">ESX-1 secretion-associated protein</fullName>
    </recommendedName>
</protein>
<dbReference type="GO" id="GO:0009306">
    <property type="term" value="P:protein secretion"/>
    <property type="evidence" value="ECO:0007669"/>
    <property type="project" value="InterPro"/>
</dbReference>
<keyword evidence="2" id="KW-1185">Reference proteome</keyword>
<sequence length="102" mass="10404">MTDDLSLDPVAMKAHAARLDGIASRVSAVASAASLRVGDGDYGVAFGWFASIVNDMLAATEESIKTHSTDIARNVSGCRKTIDAYQVTDSAGASGVNRAGGA</sequence>
<organism evidence="1 2">
    <name type="scientific">Tsukamurella conjunctivitidis</name>
    <dbReference type="NCBI Taxonomy" id="2592068"/>
    <lineage>
        <taxon>Bacteria</taxon>
        <taxon>Bacillati</taxon>
        <taxon>Actinomycetota</taxon>
        <taxon>Actinomycetes</taxon>
        <taxon>Mycobacteriales</taxon>
        <taxon>Tsukamurellaceae</taxon>
        <taxon>Tsukamurella</taxon>
    </lineage>
</organism>
<name>A0A5C5S3J3_9ACTN</name>
<evidence type="ECO:0000313" key="1">
    <source>
        <dbReference type="EMBL" id="TWS29320.1"/>
    </source>
</evidence>
<gene>
    <name evidence="1" type="ORF">FK530_07180</name>
</gene>
<proteinExistence type="predicted"/>
<reference evidence="1 2" key="1">
    <citation type="submission" date="2019-06" db="EMBL/GenBank/DDBJ databases">
        <title>Tsukamurella conjunctivitidis sp. nov., Tsukamurella assacharolytica sp. nov. and Tsukamurella sputae sp. nov. isolated from patients with conjunctivitis, bacteraemia (lymphoma) and respiratory infection (sputum) in Hong Kong.</title>
        <authorList>
            <person name="Teng J.L.L."/>
            <person name="Lee H.H."/>
            <person name="Fong J.Y.H."/>
            <person name="Fok K.M.N."/>
            <person name="Lau S.K.P."/>
            <person name="Woo P.C.Y."/>
        </authorList>
    </citation>
    <scope>NUCLEOTIDE SEQUENCE [LARGE SCALE GENOMIC DNA]</scope>
    <source>
        <strain evidence="1 2">HKU72</strain>
    </source>
</reference>
<evidence type="ECO:0000313" key="2">
    <source>
        <dbReference type="Proteomes" id="UP000319375"/>
    </source>
</evidence>
<dbReference type="OrthoDB" id="4773936at2"/>